<dbReference type="InterPro" id="IPR009057">
    <property type="entry name" value="Homeodomain-like_sf"/>
</dbReference>
<evidence type="ECO:0000313" key="4">
    <source>
        <dbReference type="EMBL" id="MEJ8848323.1"/>
    </source>
</evidence>
<proteinExistence type="predicted"/>
<gene>
    <name evidence="4" type="ORF">WKW82_16820</name>
</gene>
<sequence length="204" mass="21721">MSEAQAPVDRRQQIIDEGLAILREEGLRGFTQPRIAARAGLRQSNLTYYFPTRTDLLTAVATAAVQGQLAAASGVVARVSTSEQAAEGIAGITTRHEATRVLVSLAQAADQEPTVRALFETLVDGLTAEIRTLFGRLGIAPEQSNVDLVHALAVGLSVINLATNRRDAKVRAKEAVHSLLPLLATEPTRPAGRRASSRKSPKAV</sequence>
<dbReference type="EMBL" id="JBBKZT010000007">
    <property type="protein sequence ID" value="MEJ8848323.1"/>
    <property type="molecule type" value="Genomic_DNA"/>
</dbReference>
<comment type="caution">
    <text evidence="4">The sequence shown here is derived from an EMBL/GenBank/DDBJ whole genome shotgun (WGS) entry which is preliminary data.</text>
</comment>
<dbReference type="Gene3D" id="1.10.357.10">
    <property type="entry name" value="Tetracycline Repressor, domain 2"/>
    <property type="match status" value="1"/>
</dbReference>
<dbReference type="InterPro" id="IPR001647">
    <property type="entry name" value="HTH_TetR"/>
</dbReference>
<evidence type="ECO:0000259" key="3">
    <source>
        <dbReference type="PROSITE" id="PS50977"/>
    </source>
</evidence>
<evidence type="ECO:0000256" key="1">
    <source>
        <dbReference type="ARBA" id="ARBA00023125"/>
    </source>
</evidence>
<feature type="domain" description="HTH tetR-type" evidence="3">
    <location>
        <begin position="8"/>
        <end position="68"/>
    </location>
</feature>
<keyword evidence="1 2" id="KW-0238">DNA-binding</keyword>
<name>A0ABU8WLD3_9BURK</name>
<dbReference type="RefSeq" id="WP_340343452.1">
    <property type="nucleotide sequence ID" value="NZ_JBBKZT010000007.1"/>
</dbReference>
<feature type="DNA-binding region" description="H-T-H motif" evidence="2">
    <location>
        <begin position="31"/>
        <end position="50"/>
    </location>
</feature>
<dbReference type="Proteomes" id="UP001385892">
    <property type="component" value="Unassembled WGS sequence"/>
</dbReference>
<accession>A0ABU8WLD3</accession>
<reference evidence="4 5" key="1">
    <citation type="submission" date="2024-03" db="EMBL/GenBank/DDBJ databases">
        <title>Novel species of the genus Variovorax.</title>
        <authorList>
            <person name="Liu Q."/>
            <person name="Xin Y.-H."/>
        </authorList>
    </citation>
    <scope>NUCLEOTIDE SEQUENCE [LARGE SCALE GENOMIC DNA]</scope>
    <source>
        <strain evidence="4 5">KACC 18900</strain>
    </source>
</reference>
<organism evidence="4 5">
    <name type="scientific">Variovorax rhizosphaerae</name>
    <dbReference type="NCBI Taxonomy" id="1836200"/>
    <lineage>
        <taxon>Bacteria</taxon>
        <taxon>Pseudomonadati</taxon>
        <taxon>Pseudomonadota</taxon>
        <taxon>Betaproteobacteria</taxon>
        <taxon>Burkholderiales</taxon>
        <taxon>Comamonadaceae</taxon>
        <taxon>Variovorax</taxon>
    </lineage>
</organism>
<dbReference type="Pfam" id="PF00440">
    <property type="entry name" value="TetR_N"/>
    <property type="match status" value="1"/>
</dbReference>
<evidence type="ECO:0000313" key="5">
    <source>
        <dbReference type="Proteomes" id="UP001385892"/>
    </source>
</evidence>
<dbReference type="SUPFAM" id="SSF46689">
    <property type="entry name" value="Homeodomain-like"/>
    <property type="match status" value="1"/>
</dbReference>
<protein>
    <submittedName>
        <fullName evidence="4">TetR family transcriptional regulator</fullName>
    </submittedName>
</protein>
<keyword evidence="5" id="KW-1185">Reference proteome</keyword>
<evidence type="ECO:0000256" key="2">
    <source>
        <dbReference type="PROSITE-ProRule" id="PRU00335"/>
    </source>
</evidence>
<dbReference type="PROSITE" id="PS50977">
    <property type="entry name" value="HTH_TETR_2"/>
    <property type="match status" value="1"/>
</dbReference>